<dbReference type="PIRSF" id="PIRSF006769">
    <property type="entry name" value="RibD"/>
    <property type="match status" value="1"/>
</dbReference>
<evidence type="ECO:0000256" key="8">
    <source>
        <dbReference type="ARBA" id="ARBA00022801"/>
    </source>
</evidence>
<keyword evidence="11 15" id="KW-0560">Oxidoreductase</keyword>
<proteinExistence type="inferred from homology"/>
<dbReference type="PROSITE" id="PS00903">
    <property type="entry name" value="CYT_DCMP_DEAMINASES_1"/>
    <property type="match status" value="1"/>
</dbReference>
<keyword evidence="8 15" id="KW-0378">Hydrolase</keyword>
<dbReference type="AlphaFoldDB" id="A0A163LDT0"/>
<evidence type="ECO:0000256" key="12">
    <source>
        <dbReference type="ARBA" id="ARBA00023268"/>
    </source>
</evidence>
<feature type="binding site" evidence="17">
    <location>
        <position position="210"/>
    </location>
    <ligand>
        <name>substrate</name>
    </ligand>
</feature>
<dbReference type="InterPro" id="IPR016192">
    <property type="entry name" value="APOBEC/CMP_deaminase_Zn-bd"/>
</dbReference>
<comment type="similarity">
    <text evidence="4 15">In the N-terminal section; belongs to the cytidine and deoxycytidylate deaminase family.</text>
</comment>
<reference evidence="20" key="1">
    <citation type="journal article" date="2016" name="Genome Announc.">
        <title>Draft genomes of two strains of Paenibacillus glucanolyticus with capability to degrade lignocellulose.</title>
        <authorList>
            <person name="Mathews S.L."/>
            <person name="Pawlak J."/>
            <person name="Grunden A.M."/>
        </authorList>
    </citation>
    <scope>NUCLEOTIDE SEQUENCE [LARGE SCALE GENOMIC DNA]</scope>
    <source>
        <strain evidence="20">SLM1</strain>
    </source>
</reference>
<evidence type="ECO:0000256" key="14">
    <source>
        <dbReference type="ARBA" id="ARBA00049886"/>
    </source>
</evidence>
<dbReference type="Gene3D" id="3.40.140.10">
    <property type="entry name" value="Cytidine Deaminase, domain 2"/>
    <property type="match status" value="1"/>
</dbReference>
<keyword evidence="7 15" id="KW-0479">Metal-binding</keyword>
<comment type="pathway">
    <text evidence="3 15">Cofactor biosynthesis; riboflavin biosynthesis; 5-amino-6-(D-ribitylamino)uracil from GTP: step 3/4.</text>
</comment>
<evidence type="ECO:0000256" key="5">
    <source>
        <dbReference type="ARBA" id="ARBA00007417"/>
    </source>
</evidence>
<dbReference type="NCBIfam" id="TIGR00326">
    <property type="entry name" value="eubact_ribD"/>
    <property type="match status" value="1"/>
</dbReference>
<dbReference type="OrthoDB" id="9800865at2"/>
<evidence type="ECO:0000256" key="13">
    <source>
        <dbReference type="ARBA" id="ARBA00049861"/>
    </source>
</evidence>
<feature type="binding site" evidence="18">
    <location>
        <position position="87"/>
    </location>
    <ligand>
        <name>Zn(2+)</name>
        <dbReference type="ChEBI" id="CHEBI:29105"/>
        <note>catalytic</note>
    </ligand>
</feature>
<dbReference type="CDD" id="cd01284">
    <property type="entry name" value="Riboflavin_deaminase-reductase"/>
    <property type="match status" value="1"/>
</dbReference>
<name>A0A163LDT0_9BACL</name>
<accession>A0A163LDT0</accession>
<dbReference type="InterPro" id="IPR024072">
    <property type="entry name" value="DHFR-like_dom_sf"/>
</dbReference>
<organism evidence="20 21">
    <name type="scientific">Paenibacillus glucanolyticus</name>
    <dbReference type="NCBI Taxonomy" id="59843"/>
    <lineage>
        <taxon>Bacteria</taxon>
        <taxon>Bacillati</taxon>
        <taxon>Bacillota</taxon>
        <taxon>Bacilli</taxon>
        <taxon>Bacillales</taxon>
        <taxon>Paenibacillaceae</taxon>
        <taxon>Paenibacillus</taxon>
    </lineage>
</organism>
<comment type="pathway">
    <text evidence="2 15">Cofactor biosynthesis; riboflavin biosynthesis; 5-amino-6-(D-ribitylamino)uracil from GTP: step 2/4.</text>
</comment>
<evidence type="ECO:0000256" key="15">
    <source>
        <dbReference type="PIRNR" id="PIRNR006769"/>
    </source>
</evidence>
<feature type="binding site" evidence="17">
    <location>
        <position position="171"/>
    </location>
    <ligand>
        <name>substrate</name>
    </ligand>
</feature>
<dbReference type="InterPro" id="IPR050765">
    <property type="entry name" value="Riboflavin_Biosynth_HTPR"/>
</dbReference>
<keyword evidence="9 15" id="KW-0862">Zinc</keyword>
<sequence>MDIVNDEFYMSLALDLAERAQGQTGINPVVGCVIVKDGALAGVGTHLERGTPHAEIHALNMAGTKAAGSTVYVTLEPCSHYGSTPPCSERLIAEGVKRVVVACEDPNPLVAGKGIQMLRAAGIEVVTGILRERALRLNEAFIKFITTGQPFVTLKTASTLDGKIASKTGDSKWISSEESRELVHTLRHRHQGIMVGVSTVIADNPSLTTRLSVGGLHPVRIIVDSSLRMPLDSHVVSDGTAPTWILTTEQADEGKRTLLEERGVQVIPCGEGPRVDLKAAIAKLGQMGISSILLEGGGTLNGAMLEQKLVDRLIQFIAPKIIGGYDAPGNFMFSGYEQMNQAIVLTGLESKRLGDNIYITGIPVWM</sequence>
<comment type="catalytic activity">
    <reaction evidence="13 15">
        <text>5-amino-6-(5-phospho-D-ribitylamino)uracil + NADP(+) = 5-amino-6-(5-phospho-D-ribosylamino)uracil + NADPH + H(+)</text>
        <dbReference type="Rhea" id="RHEA:17845"/>
        <dbReference type="ChEBI" id="CHEBI:15378"/>
        <dbReference type="ChEBI" id="CHEBI:57783"/>
        <dbReference type="ChEBI" id="CHEBI:58349"/>
        <dbReference type="ChEBI" id="CHEBI:58421"/>
        <dbReference type="ChEBI" id="CHEBI:58453"/>
        <dbReference type="EC" id="1.1.1.193"/>
    </reaction>
</comment>
<dbReference type="InterPro" id="IPR004794">
    <property type="entry name" value="Eubact_RibD"/>
</dbReference>
<feature type="binding site" evidence="18">
    <location>
        <position position="53"/>
    </location>
    <ligand>
        <name>Zn(2+)</name>
        <dbReference type="ChEBI" id="CHEBI:29105"/>
        <note>catalytic</note>
    </ligand>
</feature>
<evidence type="ECO:0000259" key="19">
    <source>
        <dbReference type="PROSITE" id="PS51747"/>
    </source>
</evidence>
<dbReference type="GeneID" id="97556469"/>
<dbReference type="EMBL" id="LWMH01000001">
    <property type="protein sequence ID" value="KZS48032.1"/>
    <property type="molecule type" value="Genomic_DNA"/>
</dbReference>
<feature type="domain" description="CMP/dCMP-type deaminase" evidence="19">
    <location>
        <begin position="4"/>
        <end position="126"/>
    </location>
</feature>
<evidence type="ECO:0000256" key="16">
    <source>
        <dbReference type="PIRSR" id="PIRSR006769-1"/>
    </source>
</evidence>
<feature type="binding site" evidence="17">
    <location>
        <position position="199"/>
    </location>
    <ligand>
        <name>NADP(+)</name>
        <dbReference type="ChEBI" id="CHEBI:58349"/>
    </ligand>
</feature>
<dbReference type="NCBIfam" id="TIGR00227">
    <property type="entry name" value="ribD_Cterm"/>
    <property type="match status" value="1"/>
</dbReference>
<feature type="binding site" evidence="17">
    <location>
        <position position="173"/>
    </location>
    <ligand>
        <name>NADP(+)</name>
        <dbReference type="ChEBI" id="CHEBI:58349"/>
    </ligand>
</feature>
<evidence type="ECO:0000256" key="18">
    <source>
        <dbReference type="PIRSR" id="PIRSR006769-3"/>
    </source>
</evidence>
<dbReference type="InterPro" id="IPR016193">
    <property type="entry name" value="Cytidine_deaminase-like"/>
</dbReference>
<dbReference type="GO" id="GO:0008703">
    <property type="term" value="F:5-amino-6-(5-phosphoribosylamino)uracil reductase activity"/>
    <property type="evidence" value="ECO:0007669"/>
    <property type="project" value="UniProtKB-EC"/>
</dbReference>
<evidence type="ECO:0000256" key="2">
    <source>
        <dbReference type="ARBA" id="ARBA00004882"/>
    </source>
</evidence>
<dbReference type="InterPro" id="IPR002125">
    <property type="entry name" value="CMP_dCMP_dom"/>
</dbReference>
<evidence type="ECO:0000256" key="11">
    <source>
        <dbReference type="ARBA" id="ARBA00023002"/>
    </source>
</evidence>
<evidence type="ECO:0000256" key="9">
    <source>
        <dbReference type="ARBA" id="ARBA00022833"/>
    </source>
</evidence>
<evidence type="ECO:0000256" key="10">
    <source>
        <dbReference type="ARBA" id="ARBA00022857"/>
    </source>
</evidence>
<evidence type="ECO:0000313" key="20">
    <source>
        <dbReference type="EMBL" id="KZS48032.1"/>
    </source>
</evidence>
<protein>
    <recommendedName>
        <fullName evidence="15">Riboflavin biosynthesis protein RibD</fullName>
    </recommendedName>
    <domain>
        <recommendedName>
            <fullName evidence="15">Diaminohydroxyphosphoribosylaminopyrimidine deaminase</fullName>
            <shortName evidence="15">DRAP deaminase</shortName>
            <ecNumber evidence="15">3.5.4.26</ecNumber>
        </recommendedName>
        <alternativeName>
            <fullName evidence="15">Riboflavin-specific deaminase</fullName>
        </alternativeName>
    </domain>
    <domain>
        <recommendedName>
            <fullName evidence="15">5-amino-6-(5-phosphoribosylamino)uracil reductase</fullName>
            <ecNumber evidence="15">1.1.1.193</ecNumber>
        </recommendedName>
        <alternativeName>
            <fullName evidence="15">HTP reductase</fullName>
        </alternativeName>
    </domain>
</protein>
<evidence type="ECO:0000256" key="6">
    <source>
        <dbReference type="ARBA" id="ARBA00022619"/>
    </source>
</evidence>
<evidence type="ECO:0000256" key="4">
    <source>
        <dbReference type="ARBA" id="ARBA00005259"/>
    </source>
</evidence>
<keyword evidence="6 15" id="KW-0686">Riboflavin biosynthesis</keyword>
<dbReference type="GO" id="GO:0008270">
    <property type="term" value="F:zinc ion binding"/>
    <property type="evidence" value="ECO:0007669"/>
    <property type="project" value="InterPro"/>
</dbReference>
<feature type="binding site" evidence="17">
    <location>
        <position position="187"/>
    </location>
    <ligand>
        <name>substrate</name>
    </ligand>
</feature>
<comment type="caution">
    <text evidence="20">The sequence shown here is derived from an EMBL/GenBank/DDBJ whole genome shotgun (WGS) entry which is preliminary data.</text>
</comment>
<dbReference type="SUPFAM" id="SSF53597">
    <property type="entry name" value="Dihydrofolate reductase-like"/>
    <property type="match status" value="1"/>
</dbReference>
<dbReference type="RefSeq" id="WP_063479119.1">
    <property type="nucleotide sequence ID" value="NZ_CP147845.1"/>
</dbReference>
<feature type="binding site" evidence="17">
    <location>
        <position position="157"/>
    </location>
    <ligand>
        <name>NADP(+)</name>
        <dbReference type="ChEBI" id="CHEBI:58349"/>
    </ligand>
</feature>
<gene>
    <name evidence="20" type="ORF">AWU65_19945</name>
</gene>
<dbReference type="Pfam" id="PF00383">
    <property type="entry name" value="dCMP_cyt_deam_1"/>
    <property type="match status" value="1"/>
</dbReference>
<dbReference type="EC" id="1.1.1.193" evidence="15"/>
<feature type="active site" description="Proton donor" evidence="16">
    <location>
        <position position="55"/>
    </location>
</feature>
<dbReference type="SUPFAM" id="SSF53927">
    <property type="entry name" value="Cytidine deaminase-like"/>
    <property type="match status" value="1"/>
</dbReference>
<feature type="binding site" evidence="17">
    <location>
        <position position="203"/>
    </location>
    <ligand>
        <name>substrate</name>
    </ligand>
</feature>
<keyword evidence="10 15" id="KW-0521">NADP</keyword>
<feature type="binding site" evidence="17">
    <location>
        <position position="295"/>
    </location>
    <ligand>
        <name>substrate</name>
    </ligand>
</feature>
<dbReference type="FunFam" id="3.40.140.10:FF:000025">
    <property type="entry name" value="Riboflavin biosynthesis protein RibD"/>
    <property type="match status" value="1"/>
</dbReference>
<dbReference type="Proteomes" id="UP000076796">
    <property type="component" value="Unassembled WGS sequence"/>
</dbReference>
<evidence type="ECO:0000313" key="21">
    <source>
        <dbReference type="Proteomes" id="UP000076796"/>
    </source>
</evidence>
<evidence type="ECO:0000256" key="1">
    <source>
        <dbReference type="ARBA" id="ARBA00002151"/>
    </source>
</evidence>
<dbReference type="PANTHER" id="PTHR38011:SF7">
    <property type="entry name" value="2,5-DIAMINO-6-RIBOSYLAMINO-4(3H)-PYRIMIDINONE 5'-PHOSPHATE REDUCTASE"/>
    <property type="match status" value="1"/>
</dbReference>
<feature type="binding site" evidence="17">
    <location>
        <begin position="297"/>
        <end position="303"/>
    </location>
    <ligand>
        <name>NADP(+)</name>
        <dbReference type="ChEBI" id="CHEBI:58349"/>
    </ligand>
</feature>
<comment type="similarity">
    <text evidence="5 15">In the C-terminal section; belongs to the HTP reductase family.</text>
</comment>
<feature type="binding site" evidence="17">
    <location>
        <position position="225"/>
    </location>
    <ligand>
        <name>NADP(+)</name>
        <dbReference type="ChEBI" id="CHEBI:58349"/>
    </ligand>
</feature>
<dbReference type="GO" id="GO:0009231">
    <property type="term" value="P:riboflavin biosynthetic process"/>
    <property type="evidence" value="ECO:0007669"/>
    <property type="project" value="UniProtKB-UniPathway"/>
</dbReference>
<evidence type="ECO:0000256" key="17">
    <source>
        <dbReference type="PIRSR" id="PIRSR006769-2"/>
    </source>
</evidence>
<evidence type="ECO:0000256" key="7">
    <source>
        <dbReference type="ARBA" id="ARBA00022723"/>
    </source>
</evidence>
<evidence type="ECO:0000256" key="3">
    <source>
        <dbReference type="ARBA" id="ARBA00004910"/>
    </source>
</evidence>
<dbReference type="InterPro" id="IPR002734">
    <property type="entry name" value="RibDG_C"/>
</dbReference>
<dbReference type="STRING" id="59843.A3958_19355"/>
<dbReference type="Gene3D" id="3.40.430.10">
    <property type="entry name" value="Dihydrofolate Reductase, subunit A"/>
    <property type="match status" value="1"/>
</dbReference>
<dbReference type="GO" id="GO:0050661">
    <property type="term" value="F:NADP binding"/>
    <property type="evidence" value="ECO:0007669"/>
    <property type="project" value="InterPro"/>
</dbReference>
<dbReference type="EC" id="3.5.4.26" evidence="15"/>
<feature type="binding site" evidence="18">
    <location>
        <position position="78"/>
    </location>
    <ligand>
        <name>Zn(2+)</name>
        <dbReference type="ChEBI" id="CHEBI:29105"/>
        <note>catalytic</note>
    </ligand>
</feature>
<keyword evidence="12" id="KW-0511">Multifunctional enzyme</keyword>
<comment type="catalytic activity">
    <reaction evidence="14 15">
        <text>2,5-diamino-6-hydroxy-4-(5-phosphoribosylamino)-pyrimidine + H2O + H(+) = 5-amino-6-(5-phospho-D-ribosylamino)uracil + NH4(+)</text>
        <dbReference type="Rhea" id="RHEA:21868"/>
        <dbReference type="ChEBI" id="CHEBI:15377"/>
        <dbReference type="ChEBI" id="CHEBI:15378"/>
        <dbReference type="ChEBI" id="CHEBI:28938"/>
        <dbReference type="ChEBI" id="CHEBI:58453"/>
        <dbReference type="ChEBI" id="CHEBI:58614"/>
        <dbReference type="EC" id="3.5.4.26"/>
    </reaction>
</comment>
<feature type="binding site" evidence="17">
    <location>
        <position position="207"/>
    </location>
    <ligand>
        <name>substrate</name>
    </ligand>
</feature>
<dbReference type="UniPathway" id="UPA00275">
    <property type="reaction ID" value="UER00401"/>
</dbReference>
<keyword evidence="21" id="KW-1185">Reference proteome</keyword>
<dbReference type="GO" id="GO:0008835">
    <property type="term" value="F:diaminohydroxyphosphoribosylaminopyrimidine deaminase activity"/>
    <property type="evidence" value="ECO:0007669"/>
    <property type="project" value="UniProtKB-EC"/>
</dbReference>
<dbReference type="PROSITE" id="PS51747">
    <property type="entry name" value="CYT_DCMP_DEAMINASES_2"/>
    <property type="match status" value="1"/>
</dbReference>
<dbReference type="PANTHER" id="PTHR38011">
    <property type="entry name" value="DIHYDROFOLATE REDUCTASE FAMILY PROTEIN (AFU_ORTHOLOGUE AFUA_8G06820)"/>
    <property type="match status" value="1"/>
</dbReference>
<dbReference type="Pfam" id="PF01872">
    <property type="entry name" value="RibD_C"/>
    <property type="match status" value="1"/>
</dbReference>
<comment type="function">
    <text evidence="1 15">Converts 2,5-diamino-6-(ribosylamino)-4(3h)-pyrimidinone 5'-phosphate into 5-amino-6-(ribosylamino)-2,4(1h,3h)-pyrimidinedione 5'-phosphate.</text>
</comment>
<dbReference type="InterPro" id="IPR011549">
    <property type="entry name" value="RibD_C"/>
</dbReference>
<comment type="cofactor">
    <cofactor evidence="15 18">
        <name>Zn(2+)</name>
        <dbReference type="ChEBI" id="CHEBI:29105"/>
    </cofactor>
    <text evidence="15 18">Binds 1 zinc ion.</text>
</comment>